<feature type="signal peptide" evidence="1">
    <location>
        <begin position="1"/>
        <end position="20"/>
    </location>
</feature>
<dbReference type="EMBL" id="DAAYGE010000060">
    <property type="protein sequence ID" value="HAG4070910.1"/>
    <property type="molecule type" value="Genomic_DNA"/>
</dbReference>
<proteinExistence type="predicted"/>
<reference evidence="2" key="2">
    <citation type="submission" date="2020-02" db="EMBL/GenBank/DDBJ databases">
        <authorList>
            <consortium name="NCBI Pathogen Detection Project"/>
        </authorList>
    </citation>
    <scope>NUCLEOTIDE SEQUENCE</scope>
    <source>
        <strain evidence="2">MA.MC_06-0055</strain>
    </source>
</reference>
<feature type="chain" id="PRO_5028383978" evidence="1">
    <location>
        <begin position="21"/>
        <end position="63"/>
    </location>
</feature>
<comment type="caution">
    <text evidence="2">The sequence shown here is derived from an EMBL/GenBank/DDBJ whole genome shotgun (WGS) entry which is preliminary data.</text>
</comment>
<dbReference type="AlphaFoldDB" id="A0A762WMN3"/>
<accession>A0A762WMN3</accession>
<organism evidence="2">
    <name type="scientific">Salmonella enterica</name>
    <name type="common">Salmonella choleraesuis</name>
    <dbReference type="NCBI Taxonomy" id="28901"/>
    <lineage>
        <taxon>Bacteria</taxon>
        <taxon>Pseudomonadati</taxon>
        <taxon>Pseudomonadota</taxon>
        <taxon>Gammaproteobacteria</taxon>
        <taxon>Enterobacterales</taxon>
        <taxon>Enterobacteriaceae</taxon>
        <taxon>Salmonella</taxon>
    </lineage>
</organism>
<name>A0A762WMN3_SALER</name>
<evidence type="ECO:0000313" key="2">
    <source>
        <dbReference type="EMBL" id="HAG4070910.1"/>
    </source>
</evidence>
<keyword evidence="2" id="KW-0378">Hydrolase</keyword>
<sequence length="63" mass="7145">MYMKRIFIYLLLPCAFACSANDNVFFGKGNKHQISFAAGESIRRGGVEHLYTAFLTYSEPSDF</sequence>
<evidence type="ECO:0000256" key="1">
    <source>
        <dbReference type="SAM" id="SignalP"/>
    </source>
</evidence>
<dbReference type="GO" id="GO:0016787">
    <property type="term" value="F:hydrolase activity"/>
    <property type="evidence" value="ECO:0007669"/>
    <property type="project" value="UniProtKB-KW"/>
</dbReference>
<keyword evidence="1" id="KW-0732">Signal</keyword>
<protein>
    <submittedName>
        <fullName evidence="2">Acyloxyacyl hydrolase</fullName>
    </submittedName>
</protein>
<reference evidence="2" key="1">
    <citation type="journal article" date="2018" name="Genome Biol.">
        <title>SKESA: strategic k-mer extension for scrupulous assemblies.</title>
        <authorList>
            <person name="Souvorov A."/>
            <person name="Agarwala R."/>
            <person name="Lipman D.J."/>
        </authorList>
    </citation>
    <scope>NUCLEOTIDE SEQUENCE</scope>
    <source>
        <strain evidence="2">MA.MC_06-0055</strain>
    </source>
</reference>
<feature type="non-terminal residue" evidence="2">
    <location>
        <position position="63"/>
    </location>
</feature>
<gene>
    <name evidence="2" type="ORF">G8189_004919</name>
</gene>